<sequence length="651" mass="71602">PPLELGRATLHGVSFHLHCQSSGNVQLQAQVIAPYSGSDVFYLSMGSCPSWRWFLHSGWGTNCAEDENCAYQDDPRWTMESEPCKLQEGKHFVTFRPSHPGDLKLTRLRLSSGSDFCSFEPLPPAATTTTTTYTTPPYLQGACPSEAEEARDFNDCPFRYYVLEVLTTAGEEAAWKIGELRLYHVNARGRLQKFPSSNVRAELIEDDAETRGCEASNASNAFDLSVLSGLCSPSPMVKLRLDLGKPVAITKYTVISANASFGSFDPASWRLWGSADGKTASDMSSLSTAVKLSEVSKAHFPSARWMCDPPWGVPRKRGYQCPATTTSTTTEVEVMTTTTSTTAMVKKDRCFYRYYALQVLQANDDKATAWQLAEIELRQNGKALLLPKSRGAAWFVHGRAARPATILDDGTEAYNVLDGNLATVAQPDGGFSANYTSLQVALGQRVRIPRSSSTFDYAAPHFCMDDDEDTRCSTAWNGGAGELNPWWQVDLGIREAVEIVALLSHPDGCEARYGVDVGDLCTPTGAVVSISDVSCAGHACPGEPCGKLELKGKDNWYYVSCEGKVGRYVQVQLKGQRVLNFREFRLLDKDAVTDVDLPQPAQKMAMDHFASRSQLRREMQPLVFSAVSAYIALQAGCQSFQNLWDDLFNIV</sequence>
<dbReference type="PANTHER" id="PTHR45713">
    <property type="entry name" value="FTP DOMAIN-CONTAINING PROTEIN"/>
    <property type="match status" value="1"/>
</dbReference>
<reference evidence="1" key="1">
    <citation type="submission" date="2021-02" db="EMBL/GenBank/DDBJ databases">
        <authorList>
            <person name="Dougan E. K."/>
            <person name="Rhodes N."/>
            <person name="Thang M."/>
            <person name="Chan C."/>
        </authorList>
    </citation>
    <scope>NUCLEOTIDE SEQUENCE</scope>
</reference>
<dbReference type="AlphaFoldDB" id="A0A812WVS4"/>
<organism evidence="1 2">
    <name type="scientific">Symbiodinium pilosum</name>
    <name type="common">Dinoflagellate</name>
    <dbReference type="NCBI Taxonomy" id="2952"/>
    <lineage>
        <taxon>Eukaryota</taxon>
        <taxon>Sar</taxon>
        <taxon>Alveolata</taxon>
        <taxon>Dinophyceae</taxon>
        <taxon>Suessiales</taxon>
        <taxon>Symbiodiniaceae</taxon>
        <taxon>Symbiodinium</taxon>
    </lineage>
</organism>
<name>A0A812WVS4_SYMPI</name>
<dbReference type="OrthoDB" id="547680at2759"/>
<dbReference type="Gene3D" id="2.60.120.260">
    <property type="entry name" value="Galactose-binding domain-like"/>
    <property type="match status" value="2"/>
</dbReference>
<protein>
    <recommendedName>
        <fullName evidence="3">Fucolectin tachylectin-4 pentraxin-1 domain-containing protein</fullName>
    </recommendedName>
</protein>
<evidence type="ECO:0000313" key="1">
    <source>
        <dbReference type="EMBL" id="CAE7692499.1"/>
    </source>
</evidence>
<dbReference type="InterPro" id="IPR051941">
    <property type="entry name" value="BG_Antigen-Binding_Lectin"/>
</dbReference>
<comment type="caution">
    <text evidence="1">The sequence shown here is derived from an EMBL/GenBank/DDBJ whole genome shotgun (WGS) entry which is preliminary data.</text>
</comment>
<feature type="non-terminal residue" evidence="1">
    <location>
        <position position="651"/>
    </location>
</feature>
<proteinExistence type="predicted"/>
<dbReference type="SUPFAM" id="SSF49785">
    <property type="entry name" value="Galactose-binding domain-like"/>
    <property type="match status" value="1"/>
</dbReference>
<keyword evidence="2" id="KW-1185">Reference proteome</keyword>
<dbReference type="EMBL" id="CAJNIZ010044534">
    <property type="protein sequence ID" value="CAE7692499.1"/>
    <property type="molecule type" value="Genomic_DNA"/>
</dbReference>
<gene>
    <name evidence="1" type="ORF">SPIL2461_LOCUS19403</name>
</gene>
<dbReference type="PANTHER" id="PTHR45713:SF6">
    <property type="entry name" value="F5_8 TYPE C DOMAIN-CONTAINING PROTEIN"/>
    <property type="match status" value="1"/>
</dbReference>
<evidence type="ECO:0000313" key="2">
    <source>
        <dbReference type="Proteomes" id="UP000649617"/>
    </source>
</evidence>
<dbReference type="InterPro" id="IPR008979">
    <property type="entry name" value="Galactose-bd-like_sf"/>
</dbReference>
<accession>A0A812WVS4</accession>
<evidence type="ECO:0008006" key="3">
    <source>
        <dbReference type="Google" id="ProtNLM"/>
    </source>
</evidence>
<dbReference type="Proteomes" id="UP000649617">
    <property type="component" value="Unassembled WGS sequence"/>
</dbReference>